<dbReference type="Proteomes" id="UP000318995">
    <property type="component" value="Unassembled WGS sequence"/>
</dbReference>
<dbReference type="InterPro" id="IPR011032">
    <property type="entry name" value="GroES-like_sf"/>
</dbReference>
<dbReference type="Gene3D" id="3.40.50.720">
    <property type="entry name" value="NAD(P)-binding Rossmann-like Domain"/>
    <property type="match status" value="1"/>
</dbReference>
<keyword evidence="3" id="KW-0012">Acyltransferase</keyword>
<gene>
    <name evidence="3" type="ORF">Pla111_10990</name>
</gene>
<dbReference type="Pfam" id="PF13602">
    <property type="entry name" value="ADH_zinc_N_2"/>
    <property type="match status" value="1"/>
</dbReference>
<dbReference type="Pfam" id="PF08240">
    <property type="entry name" value="ADH_N"/>
    <property type="match status" value="1"/>
</dbReference>
<keyword evidence="1" id="KW-0812">Transmembrane</keyword>
<dbReference type="InterPro" id="IPR020843">
    <property type="entry name" value="ER"/>
</dbReference>
<dbReference type="GO" id="GO:0016491">
    <property type="term" value="F:oxidoreductase activity"/>
    <property type="evidence" value="ECO:0007669"/>
    <property type="project" value="InterPro"/>
</dbReference>
<evidence type="ECO:0000313" key="3">
    <source>
        <dbReference type="EMBL" id="TWT47485.1"/>
    </source>
</evidence>
<dbReference type="EMBL" id="SJPH01000002">
    <property type="protein sequence ID" value="TWT47485.1"/>
    <property type="molecule type" value="Genomic_DNA"/>
</dbReference>
<dbReference type="PANTHER" id="PTHR11695">
    <property type="entry name" value="ALCOHOL DEHYDROGENASE RELATED"/>
    <property type="match status" value="1"/>
</dbReference>
<proteinExistence type="predicted"/>
<dbReference type="GO" id="GO:0004315">
    <property type="term" value="F:3-oxoacyl-[acyl-carrier-protein] synthase activity"/>
    <property type="evidence" value="ECO:0007669"/>
    <property type="project" value="UniProtKB-EC"/>
</dbReference>
<dbReference type="EC" id="2.3.1.41" evidence="3"/>
<evidence type="ECO:0000259" key="2">
    <source>
        <dbReference type="SMART" id="SM00829"/>
    </source>
</evidence>
<dbReference type="InterPro" id="IPR036291">
    <property type="entry name" value="NAD(P)-bd_dom_sf"/>
</dbReference>
<keyword evidence="1" id="KW-0472">Membrane</keyword>
<comment type="caution">
    <text evidence="3">The sequence shown here is derived from an EMBL/GenBank/DDBJ whole genome shotgun (WGS) entry which is preliminary data.</text>
</comment>
<organism evidence="3 4">
    <name type="scientific">Botrimarina hoheduenensis</name>
    <dbReference type="NCBI Taxonomy" id="2528000"/>
    <lineage>
        <taxon>Bacteria</taxon>
        <taxon>Pseudomonadati</taxon>
        <taxon>Planctomycetota</taxon>
        <taxon>Planctomycetia</taxon>
        <taxon>Pirellulales</taxon>
        <taxon>Lacipirellulaceae</taxon>
        <taxon>Botrimarina</taxon>
    </lineage>
</organism>
<keyword evidence="4" id="KW-1185">Reference proteome</keyword>
<dbReference type="GO" id="GO:0008270">
    <property type="term" value="F:zinc ion binding"/>
    <property type="evidence" value="ECO:0007669"/>
    <property type="project" value="InterPro"/>
</dbReference>
<dbReference type="InterPro" id="IPR013154">
    <property type="entry name" value="ADH-like_N"/>
</dbReference>
<keyword evidence="1" id="KW-1133">Transmembrane helix</keyword>
<dbReference type="AlphaFoldDB" id="A0A5C5WBK6"/>
<protein>
    <submittedName>
        <fullName evidence="3">Phenolphthiocerol synthesis polyketide synthase type I Pks15/1</fullName>
        <ecNumber evidence="3">2.3.1.41</ecNumber>
    </submittedName>
</protein>
<evidence type="ECO:0000256" key="1">
    <source>
        <dbReference type="SAM" id="Phobius"/>
    </source>
</evidence>
<accession>A0A5C5WBK6</accession>
<keyword evidence="3" id="KW-0808">Transferase</keyword>
<dbReference type="Gene3D" id="3.90.180.10">
    <property type="entry name" value="Medium-chain alcohol dehydrogenases, catalytic domain"/>
    <property type="match status" value="1"/>
</dbReference>
<evidence type="ECO:0000313" key="4">
    <source>
        <dbReference type="Proteomes" id="UP000318995"/>
    </source>
</evidence>
<dbReference type="SUPFAM" id="SSF51735">
    <property type="entry name" value="NAD(P)-binding Rossmann-fold domains"/>
    <property type="match status" value="1"/>
</dbReference>
<reference evidence="3 4" key="1">
    <citation type="submission" date="2019-02" db="EMBL/GenBank/DDBJ databases">
        <title>Deep-cultivation of Planctomycetes and their phenomic and genomic characterization uncovers novel biology.</title>
        <authorList>
            <person name="Wiegand S."/>
            <person name="Jogler M."/>
            <person name="Boedeker C."/>
            <person name="Pinto D."/>
            <person name="Vollmers J."/>
            <person name="Rivas-Marin E."/>
            <person name="Kohn T."/>
            <person name="Peeters S.H."/>
            <person name="Heuer A."/>
            <person name="Rast P."/>
            <person name="Oberbeckmann S."/>
            <person name="Bunk B."/>
            <person name="Jeske O."/>
            <person name="Meyerdierks A."/>
            <person name="Storesund J.E."/>
            <person name="Kallscheuer N."/>
            <person name="Luecker S."/>
            <person name="Lage O.M."/>
            <person name="Pohl T."/>
            <person name="Merkel B.J."/>
            <person name="Hornburger P."/>
            <person name="Mueller R.-W."/>
            <person name="Bruemmer F."/>
            <person name="Labrenz M."/>
            <person name="Spormann A.M."/>
            <person name="Op Den Camp H."/>
            <person name="Overmann J."/>
            <person name="Amann R."/>
            <person name="Jetten M.S.M."/>
            <person name="Mascher T."/>
            <person name="Medema M.H."/>
            <person name="Devos D.P."/>
            <person name="Kaster A.-K."/>
            <person name="Ovreas L."/>
            <person name="Rohde M."/>
            <person name="Galperin M.Y."/>
            <person name="Jogler C."/>
        </authorList>
    </citation>
    <scope>NUCLEOTIDE SEQUENCE [LARGE SCALE GENOMIC DNA]</scope>
    <source>
        <strain evidence="3 4">Pla111</strain>
    </source>
</reference>
<dbReference type="InterPro" id="IPR050700">
    <property type="entry name" value="YIM1/Zinc_Alcohol_DH_Fams"/>
</dbReference>
<dbReference type="SMART" id="SM00829">
    <property type="entry name" value="PKS_ER"/>
    <property type="match status" value="1"/>
</dbReference>
<sequence>MRALVREVYGNPDVLRIAEVPKPCPGPGELLVKVHAASVAKADWEILRGKPVWVKLSGFGLFRPKAKILGYNFAGRVEGVGPEVSRFNLGDEIFGDTLLHGLGAFAEWLCVPQDAAITTRPPGLSPEAAACLPESGLIALQALRDHVDLQPGQRVLINGAGGGTGTLAIQLAKIRGTEVTAVDHTAKFDRLRALGADHVLDFMHADFNLPDDRYDLILDIVGVGSLRRWRRSLRAGGVYLTVGGSIGYLLKTLLLGGVSRLCRGKRVRVFALRHNVPDLVQLADLALRGEVTPVIDRRYTLDQTAEAISYVGAGRSIGKLVITP</sequence>
<dbReference type="InterPro" id="IPR002364">
    <property type="entry name" value="Quin_OxRdtase/zeta-crystal_CS"/>
</dbReference>
<dbReference type="PANTHER" id="PTHR11695:SF648">
    <property type="entry name" value="ZINC-BINDING OXIDOREDUCTASE"/>
    <property type="match status" value="1"/>
</dbReference>
<dbReference type="CDD" id="cd08267">
    <property type="entry name" value="MDR1"/>
    <property type="match status" value="1"/>
</dbReference>
<dbReference type="PROSITE" id="PS01162">
    <property type="entry name" value="QOR_ZETA_CRYSTAL"/>
    <property type="match status" value="1"/>
</dbReference>
<feature type="transmembrane region" description="Helical" evidence="1">
    <location>
        <begin position="237"/>
        <end position="258"/>
    </location>
</feature>
<feature type="domain" description="Enoyl reductase (ER)" evidence="2">
    <location>
        <begin position="10"/>
        <end position="322"/>
    </location>
</feature>
<dbReference type="SUPFAM" id="SSF50129">
    <property type="entry name" value="GroES-like"/>
    <property type="match status" value="1"/>
</dbReference>
<name>A0A5C5WBK6_9BACT</name>